<feature type="compositionally biased region" description="Pro residues" evidence="1">
    <location>
        <begin position="77"/>
        <end position="88"/>
    </location>
</feature>
<feature type="compositionally biased region" description="Low complexity" evidence="1">
    <location>
        <begin position="51"/>
        <end position="62"/>
    </location>
</feature>
<evidence type="ECO:0000256" key="1">
    <source>
        <dbReference type="SAM" id="MobiDB-lite"/>
    </source>
</evidence>
<accession>A0A6G1GM91</accession>
<name>A0A6G1GM91_9PEZI</name>
<protein>
    <submittedName>
        <fullName evidence="2">Uncharacterized protein</fullName>
    </submittedName>
</protein>
<sequence>MGRIFGDDAGSGSGKKYGNHDPNGWYARVAFRRQREREEAQRKAQEEADQSSSSSESSTNSKKSTKSNKSKRSRKSPTPPARPPPAPRPGKVLPVRLGAPAPPPALPAGFGTPSASTPPAGGLLPGNWTGPAQFRTLAEGEELTSADYQMIGRAFEGFRMSKLMVHARKEAGKLPGLDFRQRKAAGRGSGLKARGAIPQLPELTAEQLEAAGRRVVAQSTGASGVSFEEYLRAFEVQTHAIGSGLYGRQPDVKIGGMQPLPPTPYVHPPSAPALPTQPYVAPEAGAGAQHIDDDTMDIDEMEETADPGINLYNAPDIDDAFRRAALDPHFELLDSDENHIDGPYESFDERERRIFWFVMGNNWGELSTMLPFERMDWALDVATPFGQHLIRPTIRNHRMLEDALENIGDGAMAGDEDAVHFVAHFDMLDLTFESENFRRWLVRQGQGQGGQGGM</sequence>
<dbReference type="EMBL" id="ML977192">
    <property type="protein sequence ID" value="KAF1981879.1"/>
    <property type="molecule type" value="Genomic_DNA"/>
</dbReference>
<feature type="compositionally biased region" description="Basic residues" evidence="1">
    <location>
        <begin position="63"/>
        <end position="75"/>
    </location>
</feature>
<feature type="region of interest" description="Disordered" evidence="1">
    <location>
        <begin position="1"/>
        <end position="128"/>
    </location>
</feature>
<evidence type="ECO:0000313" key="3">
    <source>
        <dbReference type="Proteomes" id="UP000800041"/>
    </source>
</evidence>
<organism evidence="2 3">
    <name type="scientific">Aulographum hederae CBS 113979</name>
    <dbReference type="NCBI Taxonomy" id="1176131"/>
    <lineage>
        <taxon>Eukaryota</taxon>
        <taxon>Fungi</taxon>
        <taxon>Dikarya</taxon>
        <taxon>Ascomycota</taxon>
        <taxon>Pezizomycotina</taxon>
        <taxon>Dothideomycetes</taxon>
        <taxon>Pleosporomycetidae</taxon>
        <taxon>Aulographales</taxon>
        <taxon>Aulographaceae</taxon>
    </lineage>
</organism>
<gene>
    <name evidence="2" type="ORF">K402DRAFT_425052</name>
</gene>
<dbReference type="AlphaFoldDB" id="A0A6G1GM91"/>
<proteinExistence type="predicted"/>
<dbReference type="Proteomes" id="UP000800041">
    <property type="component" value="Unassembled WGS sequence"/>
</dbReference>
<feature type="compositionally biased region" description="Basic and acidic residues" evidence="1">
    <location>
        <begin position="33"/>
        <end position="46"/>
    </location>
</feature>
<reference evidence="2" key="1">
    <citation type="journal article" date="2020" name="Stud. Mycol.">
        <title>101 Dothideomycetes genomes: a test case for predicting lifestyles and emergence of pathogens.</title>
        <authorList>
            <person name="Haridas S."/>
            <person name="Albert R."/>
            <person name="Binder M."/>
            <person name="Bloem J."/>
            <person name="Labutti K."/>
            <person name="Salamov A."/>
            <person name="Andreopoulos B."/>
            <person name="Baker S."/>
            <person name="Barry K."/>
            <person name="Bills G."/>
            <person name="Bluhm B."/>
            <person name="Cannon C."/>
            <person name="Castanera R."/>
            <person name="Culley D."/>
            <person name="Daum C."/>
            <person name="Ezra D."/>
            <person name="Gonzalez J."/>
            <person name="Henrissat B."/>
            <person name="Kuo A."/>
            <person name="Liang C."/>
            <person name="Lipzen A."/>
            <person name="Lutzoni F."/>
            <person name="Magnuson J."/>
            <person name="Mondo S."/>
            <person name="Nolan M."/>
            <person name="Ohm R."/>
            <person name="Pangilinan J."/>
            <person name="Park H.-J."/>
            <person name="Ramirez L."/>
            <person name="Alfaro M."/>
            <person name="Sun H."/>
            <person name="Tritt A."/>
            <person name="Yoshinaga Y."/>
            <person name="Zwiers L.-H."/>
            <person name="Turgeon B."/>
            <person name="Goodwin S."/>
            <person name="Spatafora J."/>
            <person name="Crous P."/>
            <person name="Grigoriev I."/>
        </authorList>
    </citation>
    <scope>NUCLEOTIDE SEQUENCE</scope>
    <source>
        <strain evidence="2">CBS 113979</strain>
    </source>
</reference>
<evidence type="ECO:0000313" key="2">
    <source>
        <dbReference type="EMBL" id="KAF1981879.1"/>
    </source>
</evidence>
<keyword evidence="3" id="KW-1185">Reference proteome</keyword>